<dbReference type="RefSeq" id="WP_089736567.1">
    <property type="nucleotide sequence ID" value="NZ_FNEG01000003.1"/>
</dbReference>
<dbReference type="AlphaFoldDB" id="A0A2X2XN70"/>
<evidence type="ECO:0000313" key="4">
    <source>
        <dbReference type="Proteomes" id="UP000199426"/>
    </source>
</evidence>
<protein>
    <submittedName>
        <fullName evidence="3">Uncharacterized protein</fullName>
    </submittedName>
</protein>
<reference evidence="2 4" key="1">
    <citation type="submission" date="2016-10" db="EMBL/GenBank/DDBJ databases">
        <authorList>
            <person name="Varghese N."/>
            <person name="Submissions S."/>
        </authorList>
    </citation>
    <scope>NUCLEOTIDE SEQUENCE [LARGE SCALE GENOMIC DNA]</scope>
    <source>
        <strain evidence="2 4">DSM 19299</strain>
    </source>
</reference>
<evidence type="ECO:0000313" key="3">
    <source>
        <dbReference type="EMBL" id="SQB27209.1"/>
    </source>
</evidence>
<sequence length="242" mass="25446">MKKLFIILYGLFFTAGYAQLGINTTSVQGVFQVDGGKDNPVSGSPSAAQQRNDFITTSAGNVGIGKTNPQRKLDIEADNQPLNIQNLLHQIPADHNILVRDEITGDVVSAKYSYSVNSASIPAGSSSTVTIPSTINIPTGILIIRAGNACGRTMISTYIYSGMSLGHQSSVARDKMGVITNSPGGAGASVSWGVKFPNVLGCADGGNATQFDYTLVKTASDTYTITNNGNIAKSYVVTVFRL</sequence>
<organism evidence="3 5">
    <name type="scientific">Chryseobacterium jejuense</name>
    <dbReference type="NCBI Taxonomy" id="445960"/>
    <lineage>
        <taxon>Bacteria</taxon>
        <taxon>Pseudomonadati</taxon>
        <taxon>Bacteroidota</taxon>
        <taxon>Flavobacteriia</taxon>
        <taxon>Flavobacteriales</taxon>
        <taxon>Weeksellaceae</taxon>
        <taxon>Chryseobacterium group</taxon>
        <taxon>Chryseobacterium</taxon>
    </lineage>
</organism>
<proteinExistence type="predicted"/>
<accession>A0A2X2XN70</accession>
<feature type="chain" id="PRO_5017029783" evidence="1">
    <location>
        <begin position="19"/>
        <end position="242"/>
    </location>
</feature>
<gene>
    <name evidence="3" type="ORF">NCTC13492_00884</name>
    <name evidence="2" type="ORF">SAMN05421542_2338</name>
</gene>
<feature type="signal peptide" evidence="1">
    <location>
        <begin position="1"/>
        <end position="18"/>
    </location>
</feature>
<dbReference type="Proteomes" id="UP000199426">
    <property type="component" value="Unassembled WGS sequence"/>
</dbReference>
<keyword evidence="4" id="KW-1185">Reference proteome</keyword>
<reference evidence="3 5" key="2">
    <citation type="submission" date="2018-06" db="EMBL/GenBank/DDBJ databases">
        <authorList>
            <consortium name="Pathogen Informatics"/>
            <person name="Doyle S."/>
        </authorList>
    </citation>
    <scope>NUCLEOTIDE SEQUENCE [LARGE SCALE GENOMIC DNA]</scope>
    <source>
        <strain evidence="3 5">NCTC13492</strain>
    </source>
</reference>
<evidence type="ECO:0000313" key="5">
    <source>
        <dbReference type="Proteomes" id="UP000251670"/>
    </source>
</evidence>
<dbReference type="STRING" id="445960.SAMN05421542_2338"/>
<name>A0A2X2XN70_CHRJE</name>
<dbReference type="EMBL" id="FNEG01000003">
    <property type="protein sequence ID" value="SDI94540.1"/>
    <property type="molecule type" value="Genomic_DNA"/>
</dbReference>
<dbReference type="OrthoDB" id="1340656at2"/>
<evidence type="ECO:0000313" key="2">
    <source>
        <dbReference type="EMBL" id="SDI94540.1"/>
    </source>
</evidence>
<dbReference type="EMBL" id="UAWB01000002">
    <property type="protein sequence ID" value="SQB27209.1"/>
    <property type="molecule type" value="Genomic_DNA"/>
</dbReference>
<evidence type="ECO:0000256" key="1">
    <source>
        <dbReference type="SAM" id="SignalP"/>
    </source>
</evidence>
<keyword evidence="1" id="KW-0732">Signal</keyword>
<dbReference type="Proteomes" id="UP000251670">
    <property type="component" value="Unassembled WGS sequence"/>
</dbReference>